<evidence type="ECO:0000313" key="2">
    <source>
        <dbReference type="Proteomes" id="UP001458880"/>
    </source>
</evidence>
<proteinExistence type="predicted"/>
<evidence type="ECO:0000313" key="1">
    <source>
        <dbReference type="EMBL" id="KAK9745245.1"/>
    </source>
</evidence>
<gene>
    <name evidence="1" type="ORF">QE152_g7114</name>
</gene>
<dbReference type="Proteomes" id="UP001458880">
    <property type="component" value="Unassembled WGS sequence"/>
</dbReference>
<keyword evidence="2" id="KW-1185">Reference proteome</keyword>
<comment type="caution">
    <text evidence="1">The sequence shown here is derived from an EMBL/GenBank/DDBJ whole genome shotgun (WGS) entry which is preliminary data.</text>
</comment>
<sequence length="147" mass="17232">MMERSRRSANLIIYGVLEAGSTKQEQATQDAGMIRELLNELEIPEENIKPYRLGKYDATKQLRSRPIRVKLSSSEAVQRVMQKFYKVKSAQKFYKVKSAERFSRVKLSSSEAVQRVMQKFYKVKSAERFSKFSKLSVYYRLARLFNV</sequence>
<dbReference type="EMBL" id="JASPKY010000050">
    <property type="protein sequence ID" value="KAK9745245.1"/>
    <property type="molecule type" value="Genomic_DNA"/>
</dbReference>
<protein>
    <submittedName>
        <fullName evidence="1">Uncharacterized protein</fullName>
    </submittedName>
</protein>
<organism evidence="1 2">
    <name type="scientific">Popillia japonica</name>
    <name type="common">Japanese beetle</name>
    <dbReference type="NCBI Taxonomy" id="7064"/>
    <lineage>
        <taxon>Eukaryota</taxon>
        <taxon>Metazoa</taxon>
        <taxon>Ecdysozoa</taxon>
        <taxon>Arthropoda</taxon>
        <taxon>Hexapoda</taxon>
        <taxon>Insecta</taxon>
        <taxon>Pterygota</taxon>
        <taxon>Neoptera</taxon>
        <taxon>Endopterygota</taxon>
        <taxon>Coleoptera</taxon>
        <taxon>Polyphaga</taxon>
        <taxon>Scarabaeiformia</taxon>
        <taxon>Scarabaeidae</taxon>
        <taxon>Rutelinae</taxon>
        <taxon>Popillia</taxon>
    </lineage>
</organism>
<reference evidence="1 2" key="1">
    <citation type="journal article" date="2024" name="BMC Genomics">
        <title>De novo assembly and annotation of Popillia japonica's genome with initial clues to its potential as an invasive pest.</title>
        <authorList>
            <person name="Cucini C."/>
            <person name="Boschi S."/>
            <person name="Funari R."/>
            <person name="Cardaioli E."/>
            <person name="Iannotti N."/>
            <person name="Marturano G."/>
            <person name="Paoli F."/>
            <person name="Bruttini M."/>
            <person name="Carapelli A."/>
            <person name="Frati F."/>
            <person name="Nardi F."/>
        </authorList>
    </citation>
    <scope>NUCLEOTIDE SEQUENCE [LARGE SCALE GENOMIC DNA]</scope>
    <source>
        <strain evidence="1">DMR45628</strain>
    </source>
</reference>
<dbReference type="AlphaFoldDB" id="A0AAW1MG74"/>
<accession>A0AAW1MG74</accession>
<name>A0AAW1MG74_POPJA</name>